<reference evidence="7 8" key="1">
    <citation type="journal article" date="2017" name="Nature">
        <title>Atmospheric trace gases support primary production in Antarctic desert surface soil.</title>
        <authorList>
            <person name="Ji M."/>
            <person name="Greening C."/>
            <person name="Vanwonterghem I."/>
            <person name="Carere C.R."/>
            <person name="Bay S.K."/>
            <person name="Steen J.A."/>
            <person name="Montgomery K."/>
            <person name="Lines T."/>
            <person name="Beardall J."/>
            <person name="van Dorst J."/>
            <person name="Snape I."/>
            <person name="Stott M.B."/>
            <person name="Hugenholtz P."/>
            <person name="Ferrari B.C."/>
        </authorList>
    </citation>
    <scope>NUCLEOTIDE SEQUENCE [LARGE SCALE GENOMIC DNA]</scope>
    <source>
        <strain evidence="7">RRmetagenome_bin12</strain>
    </source>
</reference>
<dbReference type="Gene3D" id="3.10.20.30">
    <property type="match status" value="1"/>
</dbReference>
<dbReference type="Pfam" id="PF13328">
    <property type="entry name" value="HD_4"/>
    <property type="match status" value="1"/>
</dbReference>
<dbReference type="RefSeq" id="WP_337312902.1">
    <property type="nucleotide sequence ID" value="NZ_JAEKNS010000126.1"/>
</dbReference>
<dbReference type="InterPro" id="IPR006674">
    <property type="entry name" value="HD_domain"/>
</dbReference>
<dbReference type="PROSITE" id="PS51880">
    <property type="entry name" value="TGS"/>
    <property type="match status" value="1"/>
</dbReference>
<dbReference type="CDD" id="cd01668">
    <property type="entry name" value="TGS_RSH"/>
    <property type="match status" value="1"/>
</dbReference>
<feature type="domain" description="HD" evidence="4">
    <location>
        <begin position="43"/>
        <end position="142"/>
    </location>
</feature>
<dbReference type="InterPro" id="IPR045865">
    <property type="entry name" value="ACT-like_dom_sf"/>
</dbReference>
<evidence type="ECO:0000313" key="6">
    <source>
        <dbReference type="EMBL" id="MBJ7595626.1"/>
    </source>
</evidence>
<reference evidence="7" key="2">
    <citation type="submission" date="2018-05" db="EMBL/GenBank/DDBJ databases">
        <authorList>
            <person name="Ferrari B."/>
        </authorList>
    </citation>
    <scope>NUCLEOTIDE SEQUENCE</scope>
    <source>
        <strain evidence="7">RRmetagenome_bin12</strain>
    </source>
</reference>
<dbReference type="InterPro" id="IPR012675">
    <property type="entry name" value="Beta-grasp_dom_sf"/>
</dbReference>
<dbReference type="SUPFAM" id="SSF81271">
    <property type="entry name" value="TGS-like"/>
    <property type="match status" value="1"/>
</dbReference>
<comment type="caution">
    <text evidence="7">The sequence shown here is derived from an EMBL/GenBank/DDBJ whole genome shotgun (WGS) entry which is preliminary data.</text>
</comment>
<dbReference type="InterPro" id="IPR004811">
    <property type="entry name" value="RelA/Spo_fam"/>
</dbReference>
<dbReference type="Gene3D" id="3.30.70.260">
    <property type="match status" value="1"/>
</dbReference>
<evidence type="ECO:0000259" key="3">
    <source>
        <dbReference type="PROSITE" id="PS51671"/>
    </source>
</evidence>
<dbReference type="SMART" id="SM00954">
    <property type="entry name" value="RelA_SpoT"/>
    <property type="match status" value="1"/>
</dbReference>
<evidence type="ECO:0000313" key="8">
    <source>
        <dbReference type="Proteomes" id="UP000248724"/>
    </source>
</evidence>
<dbReference type="InterPro" id="IPR043519">
    <property type="entry name" value="NT_sf"/>
</dbReference>
<proteinExistence type="inferred from homology"/>
<name>A0A2W5ZE33_9BACT</name>
<dbReference type="GO" id="GO:0015969">
    <property type="term" value="P:guanosine tetraphosphate metabolic process"/>
    <property type="evidence" value="ECO:0007669"/>
    <property type="project" value="InterPro"/>
</dbReference>
<dbReference type="Pfam" id="PF04607">
    <property type="entry name" value="RelA_SpoT"/>
    <property type="match status" value="1"/>
</dbReference>
<dbReference type="InterPro" id="IPR033655">
    <property type="entry name" value="TGS_RelA/SpoT"/>
</dbReference>
<comment type="function">
    <text evidence="2">In eubacteria ppGpp (guanosine 3'-diphosphate 5'-diphosphate) is a mediator of the stringent response that coordinates a variety of cellular activities in response to changes in nutritional abundance.</text>
</comment>
<dbReference type="InterPro" id="IPR003607">
    <property type="entry name" value="HD/PDEase_dom"/>
</dbReference>
<dbReference type="PROSITE" id="PS51831">
    <property type="entry name" value="HD"/>
    <property type="match status" value="1"/>
</dbReference>
<dbReference type="Gene3D" id="3.30.460.10">
    <property type="entry name" value="Beta Polymerase, domain 2"/>
    <property type="match status" value="1"/>
</dbReference>
<dbReference type="InterPro" id="IPR007685">
    <property type="entry name" value="RelA_SpoT"/>
</dbReference>
<dbReference type="SUPFAM" id="SSF109604">
    <property type="entry name" value="HD-domain/PDEase-like"/>
    <property type="match status" value="1"/>
</dbReference>
<dbReference type="SUPFAM" id="SSF81301">
    <property type="entry name" value="Nucleotidyltransferase"/>
    <property type="match status" value="1"/>
</dbReference>
<dbReference type="CDD" id="cd04876">
    <property type="entry name" value="ACT_RelA-SpoT"/>
    <property type="match status" value="1"/>
</dbReference>
<dbReference type="FunFam" id="3.10.20.30:FF:000002">
    <property type="entry name" value="GTP pyrophosphokinase (RelA/SpoT)"/>
    <property type="match status" value="1"/>
</dbReference>
<dbReference type="Proteomes" id="UP000606991">
    <property type="component" value="Unassembled WGS sequence"/>
</dbReference>
<reference evidence="6 9" key="3">
    <citation type="submission" date="2020-10" db="EMBL/GenBank/DDBJ databases">
        <title>Ca. Dormibacterota MAGs.</title>
        <authorList>
            <person name="Montgomery K."/>
        </authorList>
    </citation>
    <scope>NUCLEOTIDE SEQUENCE [LARGE SCALE GENOMIC DNA]</scope>
    <source>
        <strain evidence="6">SC8812_S17_18</strain>
    </source>
</reference>
<dbReference type="EMBL" id="JAEKNS010000126">
    <property type="protein sequence ID" value="MBJ7595626.1"/>
    <property type="molecule type" value="Genomic_DNA"/>
</dbReference>
<dbReference type="Pfam" id="PF13291">
    <property type="entry name" value="ACT_4"/>
    <property type="match status" value="1"/>
</dbReference>
<gene>
    <name evidence="7" type="ORF">DLM65_06375</name>
    <name evidence="6" type="ORF">JF886_12340</name>
</gene>
<evidence type="ECO:0000313" key="9">
    <source>
        <dbReference type="Proteomes" id="UP000606991"/>
    </source>
</evidence>
<dbReference type="FunFam" id="3.30.460.10:FF:000001">
    <property type="entry name" value="GTP pyrophosphokinase RelA"/>
    <property type="match status" value="1"/>
</dbReference>
<accession>A0A2W5ZE33</accession>
<evidence type="ECO:0000313" key="7">
    <source>
        <dbReference type="EMBL" id="PZR81225.1"/>
    </source>
</evidence>
<dbReference type="GO" id="GO:0005886">
    <property type="term" value="C:plasma membrane"/>
    <property type="evidence" value="ECO:0007669"/>
    <property type="project" value="TreeGrafter"/>
</dbReference>
<dbReference type="SUPFAM" id="SSF55021">
    <property type="entry name" value="ACT-like"/>
    <property type="match status" value="1"/>
</dbReference>
<dbReference type="PANTHER" id="PTHR21262">
    <property type="entry name" value="GUANOSINE-3',5'-BIS DIPHOSPHATE 3'-PYROPHOSPHOHYDROLASE"/>
    <property type="match status" value="1"/>
</dbReference>
<dbReference type="CDD" id="cd05399">
    <property type="entry name" value="NT_Rel-Spo_like"/>
    <property type="match status" value="1"/>
</dbReference>
<dbReference type="Proteomes" id="UP000248724">
    <property type="component" value="Unassembled WGS sequence"/>
</dbReference>
<dbReference type="PROSITE" id="PS51671">
    <property type="entry name" value="ACT"/>
    <property type="match status" value="1"/>
</dbReference>
<protein>
    <submittedName>
        <fullName evidence="6 7">(P)ppGpp synthetase</fullName>
    </submittedName>
</protein>
<dbReference type="PANTHER" id="PTHR21262:SF31">
    <property type="entry name" value="GTP PYROPHOSPHOKINASE"/>
    <property type="match status" value="1"/>
</dbReference>
<dbReference type="Pfam" id="PF19296">
    <property type="entry name" value="RelA_AH_RIS"/>
    <property type="match status" value="1"/>
</dbReference>
<dbReference type="Pfam" id="PF02824">
    <property type="entry name" value="TGS"/>
    <property type="match status" value="1"/>
</dbReference>
<dbReference type="InterPro" id="IPR012676">
    <property type="entry name" value="TGS-like"/>
</dbReference>
<evidence type="ECO:0000256" key="1">
    <source>
        <dbReference type="ARBA" id="ARBA00025704"/>
    </source>
</evidence>
<dbReference type="SMART" id="SM00471">
    <property type="entry name" value="HDc"/>
    <property type="match status" value="1"/>
</dbReference>
<sequence>MAIDELISKASYLREEEREVLRRAYTLAEGAHQGQSRLSGEPYVTHPVAVAGILADLGLDSDTLVAALLHDTVEDTEVTREQLSEQFGGHVAKLVDGVTKLGKIHVHTREQAQAENIRKMLVAMSEDIRVVLIKLGDRLHNMRTVGAHNEERRLRISRETLDIYAPLAHRLGIWQIKGELEDLAFAQLDPDNYHAVAAKVSKAAEERASFIKDVTEILQREFERLGIAAEISGRPKHIFSIHDKMERTHKEFDEIYDLIALRIMVDSIKDCYGALGTVHSLWKPIPGRFKDYIAMPKGNGYQSLHTTVVSHTGEPMEVQIRTQEMHSTAEYGIASHWHYKEGAQKTRFDERYGWLRLLMDWQKEVLDAEAFVDTVKVDIFQDEVFVFTPKGDVRSLPMGSTPVDFAYRVHTDVGHHCIGAKVNSRMVPLDYKLENGDIVEVLTTKGAHAPSRDWLNFVKTSSAREKIRSWFKKERREENVQKGREQLDKEFRRLRQQSLTSLKEDRLLELAEDFKFNTIDDFLAAVGYGDVSARGVVLRYSDRESPDQASETTVLGIPLTSTGPSTNGHVRVHGMSDMLTTLAQCCKPLSGDSVRGYITRGKGVTVHRADCVNVRNAADPDRIVEVEWERGNNQVYPVNIKIEAWDRTGLLRDIAAVIAESKINLSGADVQVYDDRTAVISTIVEIANLTQLSRLLERLEAVRDVHTVARESV</sequence>
<feature type="domain" description="TGS" evidence="5">
    <location>
        <begin position="382"/>
        <end position="443"/>
    </location>
</feature>
<organism evidence="7 8">
    <name type="scientific">Candidatus Aeolococcus gillhamiae</name>
    <dbReference type="NCBI Taxonomy" id="3127015"/>
    <lineage>
        <taxon>Bacteria</taxon>
        <taxon>Bacillati</taxon>
        <taxon>Candidatus Dormiibacterota</taxon>
        <taxon>Candidatus Dormibacteria</taxon>
        <taxon>Candidatus Aeolococcales</taxon>
        <taxon>Candidatus Aeolococcaceae</taxon>
        <taxon>Candidatus Aeolococcus</taxon>
    </lineage>
</organism>
<comment type="pathway">
    <text evidence="1">Purine metabolism.</text>
</comment>
<accession>A0A934N4H6</accession>
<dbReference type="AlphaFoldDB" id="A0A2W5ZE33"/>
<dbReference type="FunFam" id="1.10.3210.10:FF:000001">
    <property type="entry name" value="GTP pyrophosphokinase RelA"/>
    <property type="match status" value="1"/>
</dbReference>
<feature type="domain" description="ACT" evidence="3">
    <location>
        <begin position="639"/>
        <end position="713"/>
    </location>
</feature>
<evidence type="ECO:0000259" key="4">
    <source>
        <dbReference type="PROSITE" id="PS51831"/>
    </source>
</evidence>
<dbReference type="Gene3D" id="1.10.3210.10">
    <property type="entry name" value="Hypothetical protein af1432"/>
    <property type="match status" value="1"/>
</dbReference>
<dbReference type="InterPro" id="IPR004095">
    <property type="entry name" value="TGS"/>
</dbReference>
<dbReference type="CDD" id="cd00077">
    <property type="entry name" value="HDc"/>
    <property type="match status" value="1"/>
</dbReference>
<dbReference type="InterPro" id="IPR002912">
    <property type="entry name" value="ACT_dom"/>
</dbReference>
<dbReference type="EMBL" id="QHBU01000119">
    <property type="protein sequence ID" value="PZR81225.1"/>
    <property type="molecule type" value="Genomic_DNA"/>
</dbReference>
<dbReference type="InterPro" id="IPR045600">
    <property type="entry name" value="RelA/SpoT_AH_RIS"/>
</dbReference>
<evidence type="ECO:0000256" key="2">
    <source>
        <dbReference type="RuleBase" id="RU003847"/>
    </source>
</evidence>
<evidence type="ECO:0000259" key="5">
    <source>
        <dbReference type="PROSITE" id="PS51880"/>
    </source>
</evidence>
<dbReference type="NCBIfam" id="TIGR00691">
    <property type="entry name" value="spoT_relA"/>
    <property type="match status" value="1"/>
</dbReference>
<comment type="similarity">
    <text evidence="2">Belongs to the relA/spoT family.</text>
</comment>